<dbReference type="InterPro" id="IPR051797">
    <property type="entry name" value="TrmB-like"/>
</dbReference>
<organism evidence="1 2">
    <name type="scientific">Streptomyces buecherae</name>
    <dbReference type="NCBI Taxonomy" id="2763006"/>
    <lineage>
        <taxon>Bacteria</taxon>
        <taxon>Bacillati</taxon>
        <taxon>Actinomycetota</taxon>
        <taxon>Actinomycetes</taxon>
        <taxon>Kitasatosporales</taxon>
        <taxon>Streptomycetaceae</taxon>
        <taxon>Streptomyces</taxon>
    </lineage>
</organism>
<dbReference type="GO" id="GO:0006355">
    <property type="term" value="P:regulation of DNA-templated transcription"/>
    <property type="evidence" value="ECO:0007669"/>
    <property type="project" value="InterPro"/>
</dbReference>
<dbReference type="RefSeq" id="WP_176163604.1">
    <property type="nucleotide sequence ID" value="NZ_CP054929.1"/>
</dbReference>
<dbReference type="PANTHER" id="PTHR34293">
    <property type="entry name" value="HTH-TYPE TRANSCRIPTIONAL REGULATOR TRMBL2"/>
    <property type="match status" value="1"/>
</dbReference>
<accession>A0A7H8NBM7</accession>
<dbReference type="Gene3D" id="1.10.10.10">
    <property type="entry name" value="Winged helix-like DNA-binding domain superfamily/Winged helix DNA-binding domain"/>
    <property type="match status" value="1"/>
</dbReference>
<evidence type="ECO:0000313" key="1">
    <source>
        <dbReference type="EMBL" id="QKW51897.1"/>
    </source>
</evidence>
<proteinExistence type="predicted"/>
<keyword evidence="2" id="KW-1185">Reference proteome</keyword>
<gene>
    <name evidence="1" type="ORF">HUT08_22820</name>
</gene>
<dbReference type="InterPro" id="IPR016032">
    <property type="entry name" value="Sig_transdc_resp-reg_C-effctor"/>
</dbReference>
<name>A0A7H8NBM7_9ACTN</name>
<dbReference type="EMBL" id="CP054929">
    <property type="protein sequence ID" value="QKW51897.1"/>
    <property type="molecule type" value="Genomic_DNA"/>
</dbReference>
<dbReference type="InterPro" id="IPR036388">
    <property type="entry name" value="WH-like_DNA-bd_sf"/>
</dbReference>
<evidence type="ECO:0000313" key="2">
    <source>
        <dbReference type="Proteomes" id="UP000509303"/>
    </source>
</evidence>
<evidence type="ECO:0008006" key="3">
    <source>
        <dbReference type="Google" id="ProtNLM"/>
    </source>
</evidence>
<dbReference type="AlphaFoldDB" id="A0A7H8NBM7"/>
<dbReference type="PANTHER" id="PTHR34293:SF1">
    <property type="entry name" value="HTH-TYPE TRANSCRIPTIONAL REGULATOR TRMBL2"/>
    <property type="match status" value="1"/>
</dbReference>
<reference evidence="1 2" key="1">
    <citation type="submission" date="2020-06" db="EMBL/GenBank/DDBJ databases">
        <title>Genome mining for natural products.</title>
        <authorList>
            <person name="Zhang B."/>
            <person name="Shi J."/>
            <person name="Ge H."/>
        </authorList>
    </citation>
    <scope>NUCLEOTIDE SEQUENCE [LARGE SCALE GENOMIC DNA]</scope>
    <source>
        <strain evidence="1 2">NA00687</strain>
    </source>
</reference>
<sequence length="357" mass="38567">MKPIEPGETQSVTVMRLYQHAVREGGIEPGQAAEQLQVSEDEAAAALAELRELGLLRRLSVAHTLLVAINPQTAAADRLGPREHSLREEQSRLARQRAAIEAFMPVHLEAAMGQYPAEGVEVVDDPELLHKMISEMTAVSQTEACVIQPFGIRTQEEADLGLPKYLNLLGRGVRQRTLCQHSVRYSATTKQGVAALCAAGAEVRTLDVLPPRMIVIDGSQAILPGPDPAELGVVVRNSAVARYLTGVFDIFWMAATPFSGLGQGPRDRDISRDIDSAIVRLLTTGAKDEVIARRLGISLRTCRRRIANLMDDIGADSRFQAGYLARQYEERRAGAAGPGVGSAATLRRVPGLAARAS</sequence>
<dbReference type="SUPFAM" id="SSF46894">
    <property type="entry name" value="C-terminal effector domain of the bipartite response regulators"/>
    <property type="match status" value="1"/>
</dbReference>
<dbReference type="GO" id="GO:0003677">
    <property type="term" value="F:DNA binding"/>
    <property type="evidence" value="ECO:0007669"/>
    <property type="project" value="InterPro"/>
</dbReference>
<dbReference type="Proteomes" id="UP000509303">
    <property type="component" value="Chromosome"/>
</dbReference>
<protein>
    <recommendedName>
        <fullName evidence="3">HTH luxR-type domain-containing protein</fullName>
    </recommendedName>
</protein>